<reference evidence="1" key="1">
    <citation type="submission" date="2021-02" db="EMBL/GenBank/DDBJ databases">
        <authorList>
            <consortium name="DOE Joint Genome Institute"/>
            <person name="Ahrendt S."/>
            <person name="Looney B.P."/>
            <person name="Miyauchi S."/>
            <person name="Morin E."/>
            <person name="Drula E."/>
            <person name="Courty P.E."/>
            <person name="Chicoki N."/>
            <person name="Fauchery L."/>
            <person name="Kohler A."/>
            <person name="Kuo A."/>
            <person name="Labutti K."/>
            <person name="Pangilinan J."/>
            <person name="Lipzen A."/>
            <person name="Riley R."/>
            <person name="Andreopoulos W."/>
            <person name="He G."/>
            <person name="Johnson J."/>
            <person name="Barry K.W."/>
            <person name="Grigoriev I.V."/>
            <person name="Nagy L."/>
            <person name="Hibbett D."/>
            <person name="Henrissat B."/>
            <person name="Matheny P.B."/>
            <person name="Labbe J."/>
            <person name="Martin F."/>
        </authorList>
    </citation>
    <scope>NUCLEOTIDE SEQUENCE</scope>
    <source>
        <strain evidence="1">EC-137</strain>
    </source>
</reference>
<name>A0ACB8Q565_9AGAM</name>
<comment type="caution">
    <text evidence="1">The sequence shown here is derived from an EMBL/GenBank/DDBJ whole genome shotgun (WGS) entry which is preliminary data.</text>
</comment>
<reference evidence="1" key="2">
    <citation type="journal article" date="2022" name="New Phytol.">
        <title>Evolutionary transition to the ectomycorrhizal habit in the genomes of a hyperdiverse lineage of mushroom-forming fungi.</title>
        <authorList>
            <person name="Looney B."/>
            <person name="Miyauchi S."/>
            <person name="Morin E."/>
            <person name="Drula E."/>
            <person name="Courty P.E."/>
            <person name="Kohler A."/>
            <person name="Kuo A."/>
            <person name="LaButti K."/>
            <person name="Pangilinan J."/>
            <person name="Lipzen A."/>
            <person name="Riley R."/>
            <person name="Andreopoulos W."/>
            <person name="He G."/>
            <person name="Johnson J."/>
            <person name="Nolan M."/>
            <person name="Tritt A."/>
            <person name="Barry K.W."/>
            <person name="Grigoriev I.V."/>
            <person name="Nagy L.G."/>
            <person name="Hibbett D."/>
            <person name="Henrissat B."/>
            <person name="Matheny P.B."/>
            <person name="Labbe J."/>
            <person name="Martin F.M."/>
        </authorList>
    </citation>
    <scope>NUCLEOTIDE SEQUENCE</scope>
    <source>
        <strain evidence="1">EC-137</strain>
    </source>
</reference>
<proteinExistence type="predicted"/>
<organism evidence="1 2">
    <name type="scientific">Vararia minispora EC-137</name>
    <dbReference type="NCBI Taxonomy" id="1314806"/>
    <lineage>
        <taxon>Eukaryota</taxon>
        <taxon>Fungi</taxon>
        <taxon>Dikarya</taxon>
        <taxon>Basidiomycota</taxon>
        <taxon>Agaricomycotina</taxon>
        <taxon>Agaricomycetes</taxon>
        <taxon>Russulales</taxon>
        <taxon>Lachnocladiaceae</taxon>
        <taxon>Vararia</taxon>
    </lineage>
</organism>
<evidence type="ECO:0000313" key="1">
    <source>
        <dbReference type="EMBL" id="KAI0026832.1"/>
    </source>
</evidence>
<evidence type="ECO:0000313" key="2">
    <source>
        <dbReference type="Proteomes" id="UP000814128"/>
    </source>
</evidence>
<sequence length="134" mass="14769">MSFSIFFWLTQLTACNPAMLKDTVLAYMLARGVSFVPVTFQAAWKKSGIDIDQDGMTMCIPDTFTTADFALSISTSVEVKFPESFPAWDLDTEDVAEQSEWAVVSDVLEPPQLVSALPEGDREGDQETDSDADE</sequence>
<keyword evidence="2" id="KW-1185">Reference proteome</keyword>
<dbReference type="Proteomes" id="UP000814128">
    <property type="component" value="Unassembled WGS sequence"/>
</dbReference>
<accession>A0ACB8Q565</accession>
<dbReference type="EMBL" id="MU274159">
    <property type="protein sequence ID" value="KAI0026832.1"/>
    <property type="molecule type" value="Genomic_DNA"/>
</dbReference>
<protein>
    <submittedName>
        <fullName evidence="1">Uncharacterized protein</fullName>
    </submittedName>
</protein>
<gene>
    <name evidence="1" type="ORF">K488DRAFT_75041</name>
</gene>